<name>A0AAN8PQE1_PATCE</name>
<reference evidence="1 2" key="1">
    <citation type="submission" date="2024-01" db="EMBL/GenBank/DDBJ databases">
        <title>The genome of the rayed Mediterranean limpet Patella caerulea (Linnaeus, 1758).</title>
        <authorList>
            <person name="Anh-Thu Weber A."/>
            <person name="Halstead-Nussloch G."/>
        </authorList>
    </citation>
    <scope>NUCLEOTIDE SEQUENCE [LARGE SCALE GENOMIC DNA]</scope>
    <source>
        <strain evidence="1">AATW-2023a</strain>
        <tissue evidence="1">Whole specimen</tissue>
    </source>
</reference>
<dbReference type="EMBL" id="JAZGQO010000010">
    <property type="protein sequence ID" value="KAK6176036.1"/>
    <property type="molecule type" value="Genomic_DNA"/>
</dbReference>
<dbReference type="PANTHER" id="PTHR46704">
    <property type="entry name" value="CXC DOMAIN-CONTAINING PROTEIN-RELATED"/>
    <property type="match status" value="1"/>
</dbReference>
<keyword evidence="2" id="KW-1185">Reference proteome</keyword>
<evidence type="ECO:0000313" key="1">
    <source>
        <dbReference type="EMBL" id="KAK6176036.1"/>
    </source>
</evidence>
<evidence type="ECO:0000313" key="2">
    <source>
        <dbReference type="Proteomes" id="UP001347796"/>
    </source>
</evidence>
<dbReference type="AlphaFoldDB" id="A0AAN8PQE1"/>
<organism evidence="1 2">
    <name type="scientific">Patella caerulea</name>
    <name type="common">Rayed Mediterranean limpet</name>
    <dbReference type="NCBI Taxonomy" id="87958"/>
    <lineage>
        <taxon>Eukaryota</taxon>
        <taxon>Metazoa</taxon>
        <taxon>Spiralia</taxon>
        <taxon>Lophotrochozoa</taxon>
        <taxon>Mollusca</taxon>
        <taxon>Gastropoda</taxon>
        <taxon>Patellogastropoda</taxon>
        <taxon>Patelloidea</taxon>
        <taxon>Patellidae</taxon>
        <taxon>Patella</taxon>
    </lineage>
</organism>
<dbReference type="Proteomes" id="UP001347796">
    <property type="component" value="Unassembled WGS sequence"/>
</dbReference>
<gene>
    <name evidence="1" type="ORF">SNE40_014400</name>
</gene>
<dbReference type="PANTHER" id="PTHR46704:SF1">
    <property type="entry name" value="TELOMERE LENGTH REGULATION PROTEIN TEL2 HOMOLOG"/>
    <property type="match status" value="1"/>
</dbReference>
<protein>
    <submittedName>
        <fullName evidence="1">Uncharacterized protein</fullName>
    </submittedName>
</protein>
<proteinExistence type="predicted"/>
<comment type="caution">
    <text evidence="1">The sequence shown here is derived from an EMBL/GenBank/DDBJ whole genome shotgun (WGS) entry which is preliminary data.</text>
</comment>
<accession>A0AAN8PQE1</accession>
<sequence length="242" mass="27275">MEIITPGIRNKLQIPRSFASNEEIAEIGKIDIKLFKSTPLASLPLTYHELGELSCIDPTWKMDLLWKIVWPLRSPRPVWTGLMQTVAKGPYPGNSSISYMPMIDMSATDMSCVYSTLHFVCAQAKAQNVTPILTFDQPLWLKAQIIIQNELLTSELQNIVLRLRGFHTEMSYLRCIQELMEVVYASNTVMQMLSGKALSRTVRGHFLINAVLNALLVQKAFSVPQTVAKQDLTSETDTEQIC</sequence>